<name>A0A256VL76_LIMRT</name>
<dbReference type="AlphaFoldDB" id="A0A256VL76"/>
<dbReference type="Proteomes" id="UP000216122">
    <property type="component" value="Unassembled WGS sequence"/>
</dbReference>
<reference evidence="2" key="1">
    <citation type="submission" date="2017-05" db="EMBL/GenBank/DDBJ databases">
        <authorList>
            <person name="Lin X.B."/>
            <person name="Stothard P."/>
            <person name="Tasseva G."/>
            <person name="Walter J."/>
        </authorList>
    </citation>
    <scope>NUCLEOTIDE SEQUENCE [LARGE SCALE GENOMIC DNA]</scope>
    <source>
        <strain evidence="2">103v</strain>
    </source>
</reference>
<evidence type="ECO:0000313" key="1">
    <source>
        <dbReference type="EMBL" id="OYT04453.1"/>
    </source>
</evidence>
<reference evidence="1 2" key="2">
    <citation type="submission" date="2017-09" db="EMBL/GenBank/DDBJ databases">
        <title>Tripartite evolution among Lactobacillus johnsonii, Lactobacillus taiwanensis, Lactobacillus reuteri and their rodent host.</title>
        <authorList>
            <person name="Wang T."/>
            <person name="Knowles S."/>
            <person name="Cheng C."/>
        </authorList>
    </citation>
    <scope>NUCLEOTIDE SEQUENCE [LARGE SCALE GENOMIC DNA]</scope>
    <source>
        <strain evidence="1 2">103v</strain>
    </source>
</reference>
<comment type="caution">
    <text evidence="1">The sequence shown here is derived from an EMBL/GenBank/DDBJ whole genome shotgun (WGS) entry which is preliminary data.</text>
</comment>
<protein>
    <submittedName>
        <fullName evidence="1">Uncharacterized protein</fullName>
    </submittedName>
</protein>
<organism evidence="1 2">
    <name type="scientific">Limosilactobacillus reuteri</name>
    <name type="common">Lactobacillus reuteri</name>
    <dbReference type="NCBI Taxonomy" id="1598"/>
    <lineage>
        <taxon>Bacteria</taxon>
        <taxon>Bacillati</taxon>
        <taxon>Bacillota</taxon>
        <taxon>Bacilli</taxon>
        <taxon>Lactobacillales</taxon>
        <taxon>Lactobacillaceae</taxon>
        <taxon>Limosilactobacillus</taxon>
    </lineage>
</organism>
<gene>
    <name evidence="1" type="ORF">CBG21_02680</name>
</gene>
<dbReference type="RefSeq" id="WP_094503994.1">
    <property type="nucleotide sequence ID" value="NZ_NGPH01000018.1"/>
</dbReference>
<dbReference type="InterPro" id="IPR054052">
    <property type="entry name" value="Y16Q-like"/>
</dbReference>
<dbReference type="EMBL" id="NGQC01000021">
    <property type="protein sequence ID" value="OYT04453.1"/>
    <property type="molecule type" value="Genomic_DNA"/>
</dbReference>
<accession>A0A256VL76</accession>
<proteinExistence type="predicted"/>
<sequence length="113" mass="13457">MTKEEIFNDFIKKVKRDNFQIINVCRSNRDNVQSFSFEITDKQTATNIELANKLSKENAEVAGRMNRLDKFMDTEEYNRLSAKEQRLMIIQYNAMQVYADVLLQRIDEIKERL</sequence>
<evidence type="ECO:0000313" key="2">
    <source>
        <dbReference type="Proteomes" id="UP000216122"/>
    </source>
</evidence>
<dbReference type="Pfam" id="PF21825">
    <property type="entry name" value="crAss001_48"/>
    <property type="match status" value="1"/>
</dbReference>